<sequence>MAELHIIGQVSSAKNFKPSYLLCKWHVYVGNGWKIISGYERGQTQESCDFYTNNPVWDYPIDLHYTTQTLQNSPKLLLQVFHRDNYRRIIFLSYGVYNVPLSSGSYILNCHTWKPIGTWKDRLYDKFLGKSLQLMSPNVLIDTLDRFEITTQSMGTVTLYLDILTKNFDKFGCQMFLSVLLFLIYTNIAEITKIEDISICINDTDCSEAIDLDNTYTNIPKVEDPSLQISNDTEQDNMFITAISTEISSNIDANETEPEIQSTLRTISSSATHRNDNKILILKKKEICECDLTKFSCDINCCCDMDCNHFHLSAFSHCQDYHVDLYDSRYCYNRNFIQRNNTPFIFERLANNLFCILYDNLPYMYNAKNDLALYDQKYLWKMLQMKNYKWNMKHRKVLSKFNFLKYYQHGDTLLKLHDKSVDTIEFLQSGFTGICSFKKILKYLENWKDRCIQNDLTNNNPYLFTTTFNNFTIIKSLLLFNNTFTTKQTCLDNTCLPIRTHYCLKSFSVCNRTSVSGFCMNSTCTNIVKGLKYIIGHNGSAGIHSIDAYFNIGNAFHAFYQYFEIEYYWIDSNKTKVFARSGNPGYMMGKPIIIGISHANASNDILFNRTNGFLTLPLAGKNGECDKINRHTIIFGEDIRLACSVKLFIENFTTSCAELQNLTMRLLLKDFFLNMNQYYNSYVSKLGNFSSKNVDDWLQIVFDRIPRNIVTAHTIGKQILCSGLITSMHLNILYSILSKPKTSLTNYEILSVGITFNTEEDVSWPKCTLKNCTDILHINVISYVNFYDISKPFTYHFAGGSNLDITLPYDFFYPFLNGSKNIKMSSISIL</sequence>
<keyword evidence="4" id="KW-0732">Signal</keyword>
<reference evidence="12" key="1">
    <citation type="submission" date="2025-08" db="UniProtKB">
        <authorList>
            <consortium name="RefSeq"/>
        </authorList>
    </citation>
    <scope>IDENTIFICATION</scope>
</reference>
<evidence type="ECO:0000256" key="1">
    <source>
        <dbReference type="ARBA" id="ARBA00004120"/>
    </source>
</evidence>
<name>A0A8N1S4F2_9HYME</name>
<dbReference type="PANTHER" id="PTHR14611">
    <property type="entry name" value="TECTONIC FAMILY MEMBER"/>
    <property type="match status" value="1"/>
</dbReference>
<evidence type="ECO:0000256" key="8">
    <source>
        <dbReference type="ARBA" id="ARBA00023273"/>
    </source>
</evidence>
<comment type="similarity">
    <text evidence="2">Belongs to the tectonic family.</text>
</comment>
<evidence type="ECO:0000259" key="10">
    <source>
        <dbReference type="Pfam" id="PF25752"/>
    </source>
</evidence>
<keyword evidence="3" id="KW-0963">Cytoplasm</keyword>
<dbReference type="GeneID" id="105426041"/>
<dbReference type="PROSITE" id="PS51381">
    <property type="entry name" value="C2_B9"/>
    <property type="match status" value="1"/>
</dbReference>
<dbReference type="Pfam" id="PF07773">
    <property type="entry name" value="TCTN_DUF1619"/>
    <property type="match status" value="1"/>
</dbReference>
<keyword evidence="11" id="KW-1185">Reference proteome</keyword>
<dbReference type="GO" id="GO:0035869">
    <property type="term" value="C:ciliary transition zone"/>
    <property type="evidence" value="ECO:0007669"/>
    <property type="project" value="TreeGrafter"/>
</dbReference>
<feature type="domain" description="Tectonic-1-3 N-terminal" evidence="10">
    <location>
        <begin position="282"/>
        <end position="358"/>
    </location>
</feature>
<dbReference type="RefSeq" id="XP_025073769.1">
    <property type="nucleotide sequence ID" value="XM_025217984.1"/>
</dbReference>
<evidence type="ECO:0000256" key="4">
    <source>
        <dbReference type="ARBA" id="ARBA00022729"/>
    </source>
</evidence>
<dbReference type="Pfam" id="PF25752">
    <property type="entry name" value="DUF1619_N"/>
    <property type="match status" value="1"/>
</dbReference>
<dbReference type="InterPro" id="IPR010796">
    <property type="entry name" value="C2_B9-type_dom"/>
</dbReference>
<dbReference type="PANTHER" id="PTHR14611:SF2">
    <property type="entry name" value="TECTONIC"/>
    <property type="match status" value="1"/>
</dbReference>
<dbReference type="InterPro" id="IPR011677">
    <property type="entry name" value="TCTN1-3_dom"/>
</dbReference>
<proteinExistence type="inferred from homology"/>
<keyword evidence="6" id="KW-0325">Glycoprotein</keyword>
<evidence type="ECO:0000313" key="12">
    <source>
        <dbReference type="RefSeq" id="XP_025073769.1"/>
    </source>
</evidence>
<evidence type="ECO:0000256" key="7">
    <source>
        <dbReference type="ARBA" id="ARBA00023212"/>
    </source>
</evidence>
<evidence type="ECO:0000256" key="3">
    <source>
        <dbReference type="ARBA" id="ARBA00022490"/>
    </source>
</evidence>
<evidence type="ECO:0000259" key="9">
    <source>
        <dbReference type="Pfam" id="PF07773"/>
    </source>
</evidence>
<dbReference type="InterPro" id="IPR057724">
    <property type="entry name" value="TCTN1-3_N"/>
</dbReference>
<accession>A0A8N1S4F2</accession>
<dbReference type="AlphaFoldDB" id="A0A8N1S4F2"/>
<evidence type="ECO:0000256" key="2">
    <source>
        <dbReference type="ARBA" id="ARBA00007633"/>
    </source>
</evidence>
<dbReference type="Proteomes" id="UP000504615">
    <property type="component" value="Unplaced"/>
</dbReference>
<evidence type="ECO:0000313" key="11">
    <source>
        <dbReference type="Proteomes" id="UP000504615"/>
    </source>
</evidence>
<comment type="subcellular location">
    <subcellularLocation>
        <location evidence="1">Cytoplasm</location>
        <location evidence="1">Cytoskeleton</location>
        <location evidence="1">Cilium basal body</location>
    </subcellularLocation>
</comment>
<keyword evidence="5" id="KW-0970">Cilium biogenesis/degradation</keyword>
<keyword evidence="7" id="KW-0206">Cytoskeleton</keyword>
<organism evidence="11 12">
    <name type="scientific">Pogonomyrmex barbatus</name>
    <name type="common">red harvester ant</name>
    <dbReference type="NCBI Taxonomy" id="144034"/>
    <lineage>
        <taxon>Eukaryota</taxon>
        <taxon>Metazoa</taxon>
        <taxon>Ecdysozoa</taxon>
        <taxon>Arthropoda</taxon>
        <taxon>Hexapoda</taxon>
        <taxon>Insecta</taxon>
        <taxon>Pterygota</taxon>
        <taxon>Neoptera</taxon>
        <taxon>Endopterygota</taxon>
        <taxon>Hymenoptera</taxon>
        <taxon>Apocrita</taxon>
        <taxon>Aculeata</taxon>
        <taxon>Formicoidea</taxon>
        <taxon>Formicidae</taxon>
        <taxon>Myrmicinae</taxon>
        <taxon>Pogonomyrmex</taxon>
    </lineage>
</organism>
<evidence type="ECO:0000256" key="5">
    <source>
        <dbReference type="ARBA" id="ARBA00022794"/>
    </source>
</evidence>
<dbReference type="InterPro" id="IPR040354">
    <property type="entry name" value="TCTN1-3"/>
</dbReference>
<evidence type="ECO:0000256" key="6">
    <source>
        <dbReference type="ARBA" id="ARBA00023180"/>
    </source>
</evidence>
<dbReference type="OrthoDB" id="184109at2759"/>
<dbReference type="Pfam" id="PF07162">
    <property type="entry name" value="B9-C2"/>
    <property type="match status" value="1"/>
</dbReference>
<dbReference type="GO" id="GO:0060271">
    <property type="term" value="P:cilium assembly"/>
    <property type="evidence" value="ECO:0007669"/>
    <property type="project" value="TreeGrafter"/>
</dbReference>
<keyword evidence="8" id="KW-0966">Cell projection</keyword>
<protein>
    <submittedName>
        <fullName evidence="12">LOW QUALITY PROTEIN: tectonic-3-like</fullName>
    </submittedName>
</protein>
<gene>
    <name evidence="12" type="primary">LOC105426041</name>
</gene>
<feature type="domain" description="Tectonic-1-3" evidence="9">
    <location>
        <begin position="581"/>
        <end position="737"/>
    </location>
</feature>